<dbReference type="Pfam" id="PF02412">
    <property type="entry name" value="TSP_3"/>
    <property type="match status" value="2"/>
</dbReference>
<evidence type="ECO:0000256" key="2">
    <source>
        <dbReference type="ARBA" id="ARBA00022837"/>
    </source>
</evidence>
<protein>
    <recommendedName>
        <fullName evidence="4">Malectin domain-containing protein</fullName>
    </recommendedName>
</protein>
<dbReference type="EMBL" id="CP026604">
    <property type="protein sequence ID" value="AWB65660.1"/>
    <property type="molecule type" value="Genomic_DNA"/>
</dbReference>
<dbReference type="Pfam" id="PF11721">
    <property type="entry name" value="Malectin"/>
    <property type="match status" value="1"/>
</dbReference>
<evidence type="ECO:0000313" key="5">
    <source>
        <dbReference type="EMBL" id="AWB65660.1"/>
    </source>
</evidence>
<reference evidence="5 6" key="1">
    <citation type="submission" date="2018-01" db="EMBL/GenBank/DDBJ databases">
        <title>Genome sequence of a Cantenovulum-like bacteria.</title>
        <authorList>
            <person name="Tan W.R."/>
            <person name="Lau N.-S."/>
            <person name="Go F."/>
            <person name="Amirul A.-A.A."/>
        </authorList>
    </citation>
    <scope>NUCLEOTIDE SEQUENCE [LARGE SCALE GENOMIC DNA]</scope>
    <source>
        <strain evidence="5 6">CCB-QB4</strain>
    </source>
</reference>
<dbReference type="Proteomes" id="UP000244441">
    <property type="component" value="Chromosome"/>
</dbReference>
<dbReference type="GO" id="GO:0005509">
    <property type="term" value="F:calcium ion binding"/>
    <property type="evidence" value="ECO:0007669"/>
    <property type="project" value="InterPro"/>
</dbReference>
<name>A0A2S0VNK5_9ALTE</name>
<dbReference type="InterPro" id="IPR003367">
    <property type="entry name" value="Thrombospondin_3-like_rpt"/>
</dbReference>
<dbReference type="Gene3D" id="2.60.120.430">
    <property type="entry name" value="Galactose-binding lectin"/>
    <property type="match status" value="1"/>
</dbReference>
<dbReference type="PANTHER" id="PTHR10199">
    <property type="entry name" value="THROMBOSPONDIN"/>
    <property type="match status" value="1"/>
</dbReference>
<dbReference type="OrthoDB" id="9805832at2"/>
<dbReference type="InterPro" id="IPR028974">
    <property type="entry name" value="TSP_type-3_rpt"/>
</dbReference>
<feature type="region of interest" description="Disordered" evidence="3">
    <location>
        <begin position="77"/>
        <end position="96"/>
    </location>
</feature>
<proteinExistence type="predicted"/>
<evidence type="ECO:0000256" key="3">
    <source>
        <dbReference type="SAM" id="MobiDB-lite"/>
    </source>
</evidence>
<evidence type="ECO:0000313" key="6">
    <source>
        <dbReference type="Proteomes" id="UP000244441"/>
    </source>
</evidence>
<keyword evidence="2" id="KW-0106">Calcium</keyword>
<dbReference type="KEGG" id="cate:C2869_04055"/>
<accession>A0A2S0VNK5</accession>
<dbReference type="SUPFAM" id="SSF103647">
    <property type="entry name" value="TSP type-3 repeat"/>
    <property type="match status" value="2"/>
</dbReference>
<feature type="domain" description="Malectin" evidence="4">
    <location>
        <begin position="201"/>
        <end position="349"/>
    </location>
</feature>
<evidence type="ECO:0000256" key="1">
    <source>
        <dbReference type="ARBA" id="ARBA00022729"/>
    </source>
</evidence>
<sequence>MTIKSNNKQTRISPQIPLVKTILLGSMLILTACGGGGSNDATSEKDDPKVIVDQDKDGIADDKDLCQTTPAQLASDVDTNGCHADEKNDSDGDQLVDAVDQCPNTPTAYKDKVDATGCHTDTTPTVDADGDGVADAMDHCPVTPQANKDNVDAQGCHSAEVADKDRDGVADTIDKCTNTHKDAVNIDADGCDDGEYYITLSAINSGRLEFIADDGQFFSRDHSYYIGRNRDREGATYIEKENGVDVTKYRDVLNTNDDYMYRHHKYGPKFEYRLPVANGSYFAKLHLVETLWNSEVGSRVFDVAAETENNKVLTAIDVHQATAGRNIAYQAITNEISVDDGQLNLYFIASTGDAMLSGLEIVKKVHQDHDEDNDGVKNINDMCIFTPSDYIAHINDNGCAPDELDDDNDGVINAMDNCANTENIANFPTTNRLVDANGCSLDQLDNDNDGKADHIDQCDNTPAGEANVVNAKGCSASELSLLTQAFKEKDGLLVVEMESTNYPAGWHLKTGDFATGNQYLEWNGGNFFATPHTNPTTAGYIDVDIKITNPGTYRFIWRSVIGHGTNFTEHNDGWIRIEANNFFGYKQKDNSTVCPREQLASNACVETIPVHGGSGQGFIKLYRGGGPADYWTWISNVSDNNAHSLYATFDNPGEYKLTIAGRSKYYGIDRFVLFRDSAFAANNNAGPTRTFWNANLVSHPESSRE</sequence>
<organism evidence="5 6">
    <name type="scientific">Saccharobesus litoralis</name>
    <dbReference type="NCBI Taxonomy" id="2172099"/>
    <lineage>
        <taxon>Bacteria</taxon>
        <taxon>Pseudomonadati</taxon>
        <taxon>Pseudomonadota</taxon>
        <taxon>Gammaproteobacteria</taxon>
        <taxon>Alteromonadales</taxon>
        <taxon>Alteromonadaceae</taxon>
        <taxon>Saccharobesus</taxon>
    </lineage>
</organism>
<keyword evidence="6" id="KW-1185">Reference proteome</keyword>
<evidence type="ECO:0000259" key="4">
    <source>
        <dbReference type="Pfam" id="PF11721"/>
    </source>
</evidence>
<dbReference type="RefSeq" id="WP_108601735.1">
    <property type="nucleotide sequence ID" value="NZ_CP026604.1"/>
</dbReference>
<dbReference type="AlphaFoldDB" id="A0A2S0VNK5"/>
<dbReference type="PANTHER" id="PTHR10199:SF119">
    <property type="entry name" value="RE20510P"/>
    <property type="match status" value="1"/>
</dbReference>
<dbReference type="PROSITE" id="PS51257">
    <property type="entry name" value="PROKAR_LIPOPROTEIN"/>
    <property type="match status" value="1"/>
</dbReference>
<dbReference type="GO" id="GO:0007155">
    <property type="term" value="P:cell adhesion"/>
    <property type="evidence" value="ECO:0007669"/>
    <property type="project" value="InterPro"/>
</dbReference>
<dbReference type="InterPro" id="IPR021720">
    <property type="entry name" value="Malectin_dom"/>
</dbReference>
<dbReference type="Gene3D" id="4.10.1080.10">
    <property type="entry name" value="TSP type-3 repeat"/>
    <property type="match status" value="1"/>
</dbReference>
<gene>
    <name evidence="5" type="ORF">C2869_04055</name>
</gene>
<keyword evidence="1" id="KW-0732">Signal</keyword>